<organism evidence="2 4">
    <name type="scientific">Dorea formicigenerans</name>
    <dbReference type="NCBI Taxonomy" id="39486"/>
    <lineage>
        <taxon>Bacteria</taxon>
        <taxon>Bacillati</taxon>
        <taxon>Bacillota</taxon>
        <taxon>Clostridia</taxon>
        <taxon>Lachnospirales</taxon>
        <taxon>Lachnospiraceae</taxon>
        <taxon>Dorea</taxon>
    </lineage>
</organism>
<evidence type="ECO:0000313" key="4">
    <source>
        <dbReference type="Proteomes" id="UP000285652"/>
    </source>
</evidence>
<dbReference type="Gene3D" id="3.60.10.10">
    <property type="entry name" value="Endonuclease/exonuclease/phosphatase"/>
    <property type="match status" value="1"/>
</dbReference>
<dbReference type="AlphaFoldDB" id="A0A415UHN8"/>
<dbReference type="EMBL" id="QRQQ01000003">
    <property type="protein sequence ID" value="RHN17625.1"/>
    <property type="molecule type" value="Genomic_DNA"/>
</dbReference>
<evidence type="ECO:0000313" key="1">
    <source>
        <dbReference type="EMBL" id="RHA71346.1"/>
    </source>
</evidence>
<accession>A0A415UHN8</accession>
<dbReference type="RefSeq" id="WP_118364236.1">
    <property type="nucleotide sequence ID" value="NZ_QRQQ01000003.1"/>
</dbReference>
<dbReference type="Proteomes" id="UP000285642">
    <property type="component" value="Unassembled WGS sequence"/>
</dbReference>
<evidence type="ECO:0000313" key="3">
    <source>
        <dbReference type="Proteomes" id="UP000285642"/>
    </source>
</evidence>
<dbReference type="SUPFAM" id="SSF56219">
    <property type="entry name" value="DNase I-like"/>
    <property type="match status" value="1"/>
</dbReference>
<protein>
    <recommendedName>
        <fullName evidence="5">Endonuclease/exonuclease/phosphatase domain-containing protein</fullName>
    </recommendedName>
</protein>
<comment type="caution">
    <text evidence="2">The sequence shown here is derived from an EMBL/GenBank/DDBJ whole genome shotgun (WGS) entry which is preliminary data.</text>
</comment>
<dbReference type="EMBL" id="QSFS01000004">
    <property type="protein sequence ID" value="RHA71346.1"/>
    <property type="molecule type" value="Genomic_DNA"/>
</dbReference>
<name>A0A415UHN8_9FIRM</name>
<proteinExistence type="predicted"/>
<sequence>MNVLYININGLYGIREKDREKLRNCVDDEYCSKNAESICDRILDSQNIEKSLKYDIVFFSEFAPNTSAEKQMTDYFDRMGYKLILPNAYDSLEDVKGKYSIVVAYVRKDLHITKSKPSPQRWLTWCEISVNDQTIVGIHNARDPFLFDVKEEMKAWKETKEKLIILGDTNVTQQSEIKQIKLMNGIISIVGSEIFDADKKNTYREVTKPDRVFSNTDIDFFVMDGFFKDKLSDHDALSVTIK</sequence>
<evidence type="ECO:0000313" key="2">
    <source>
        <dbReference type="EMBL" id="RHN17625.1"/>
    </source>
</evidence>
<evidence type="ECO:0008006" key="5">
    <source>
        <dbReference type="Google" id="ProtNLM"/>
    </source>
</evidence>
<gene>
    <name evidence="1" type="ORF">DW924_04780</name>
    <name evidence="2" type="ORF">DWZ24_05885</name>
</gene>
<reference evidence="3 4" key="1">
    <citation type="submission" date="2018-08" db="EMBL/GenBank/DDBJ databases">
        <title>A genome reference for cultivated species of the human gut microbiota.</title>
        <authorList>
            <person name="Zou Y."/>
            <person name="Xue W."/>
            <person name="Luo G."/>
        </authorList>
    </citation>
    <scope>NUCLEOTIDE SEQUENCE [LARGE SCALE GENOMIC DNA]</scope>
    <source>
        <strain evidence="2 4">AF31-13BH</strain>
        <strain evidence="1 3">AM42-8</strain>
    </source>
</reference>
<dbReference type="InterPro" id="IPR036691">
    <property type="entry name" value="Endo/exonu/phosph_ase_sf"/>
</dbReference>
<dbReference type="Proteomes" id="UP000285652">
    <property type="component" value="Unassembled WGS sequence"/>
</dbReference>